<proteinExistence type="predicted"/>
<feature type="compositionally biased region" description="Polar residues" evidence="1">
    <location>
        <begin position="316"/>
        <end position="344"/>
    </location>
</feature>
<name>A0A6G0XLW8_9STRA</name>
<reference evidence="2 3" key="1">
    <citation type="submission" date="2019-07" db="EMBL/GenBank/DDBJ databases">
        <title>Genomics analysis of Aphanomyces spp. identifies a new class of oomycete effector associated with host adaptation.</title>
        <authorList>
            <person name="Gaulin E."/>
        </authorList>
    </citation>
    <scope>NUCLEOTIDE SEQUENCE [LARGE SCALE GENOMIC DNA]</scope>
    <source>
        <strain evidence="2 3">ATCC 201684</strain>
    </source>
</reference>
<comment type="caution">
    <text evidence="2">The sequence shown here is derived from an EMBL/GenBank/DDBJ whole genome shotgun (WGS) entry which is preliminary data.</text>
</comment>
<feature type="compositionally biased region" description="Basic and acidic residues" evidence="1">
    <location>
        <begin position="345"/>
        <end position="414"/>
    </location>
</feature>
<feature type="region of interest" description="Disordered" evidence="1">
    <location>
        <begin position="258"/>
        <end position="414"/>
    </location>
</feature>
<feature type="compositionally biased region" description="Polar residues" evidence="1">
    <location>
        <begin position="276"/>
        <end position="306"/>
    </location>
</feature>
<evidence type="ECO:0000256" key="1">
    <source>
        <dbReference type="SAM" id="MobiDB-lite"/>
    </source>
</evidence>
<feature type="compositionally biased region" description="Polar residues" evidence="1">
    <location>
        <begin position="260"/>
        <end position="269"/>
    </location>
</feature>
<accession>A0A6G0XLW8</accession>
<dbReference type="VEuPathDB" id="FungiDB:AeMF1_010584"/>
<dbReference type="AlphaFoldDB" id="A0A6G0XLW8"/>
<dbReference type="Proteomes" id="UP000481153">
    <property type="component" value="Unassembled WGS sequence"/>
</dbReference>
<protein>
    <submittedName>
        <fullName evidence="2">Uncharacterized protein</fullName>
    </submittedName>
</protein>
<evidence type="ECO:0000313" key="3">
    <source>
        <dbReference type="Proteomes" id="UP000481153"/>
    </source>
</evidence>
<keyword evidence="3" id="KW-1185">Reference proteome</keyword>
<dbReference type="EMBL" id="VJMJ01000037">
    <property type="protein sequence ID" value="KAF0741376.1"/>
    <property type="molecule type" value="Genomic_DNA"/>
</dbReference>
<evidence type="ECO:0000313" key="2">
    <source>
        <dbReference type="EMBL" id="KAF0741376.1"/>
    </source>
</evidence>
<organism evidence="2 3">
    <name type="scientific">Aphanomyces euteiches</name>
    <dbReference type="NCBI Taxonomy" id="100861"/>
    <lineage>
        <taxon>Eukaryota</taxon>
        <taxon>Sar</taxon>
        <taxon>Stramenopiles</taxon>
        <taxon>Oomycota</taxon>
        <taxon>Saprolegniomycetes</taxon>
        <taxon>Saprolegniales</taxon>
        <taxon>Verrucalvaceae</taxon>
        <taxon>Aphanomyces</taxon>
    </lineage>
</organism>
<gene>
    <name evidence="2" type="ORF">Ae201684_003485</name>
</gene>
<sequence length="414" mass="46198">MECRKELEDLILEVYENLQSDGVNILLPDDIARKIHGMVHLHRACSKNGDVSEDGSLIACGPGCSHDPKDENQEDGEVPSIAAEEILRVQQMIEEHMAKIDMEVTPIVEQAIAVATHVEVEPQDIEDDTRDVLETIPESPVVSESPVINWEVTLPNVETASLSSMDDDLKEIQFLNNQFDEMFQFMQKEFPDMQNPARYSPGLDATDVESCDGSIMDEAGRDLSPPSSPLLKPIEAMHHVKAVFPTTRIVKPVVKKLEAPTSTKKSQLPTPLKKSQLPTPSKASQLPTPLKNSVAKTAPPSKTTRSLLRPPASVPKPTTTAIPTRTRKFSNASDGSDIITTVSKQESKQDLASKRREEKEKRELLAREEAKKMREHRRALVESKAEADRAARAAKAEMVRRRREEREKRILSTK</sequence>